<dbReference type="HOGENOM" id="CLU_256642_0_0_5"/>
<dbReference type="RefSeq" id="WP_015930851.1">
    <property type="nucleotide sequence ID" value="NC_011894.1"/>
</dbReference>
<sequence>MKKYFSSTIVKRKSFDCSIIESGFDKFWYLSSYEDVAAAGVDPIHHYLEYGAAEGRLPTPLFDPEWYLRAYPESARNHRLPFVDFMHEGARLGRNPHPLCDLAWFSANEEQDRGADIHPFLDFLDAVNSNSRKLHPLFDASWYTKKYPDVLTSGFPPFVHYILLGAKRRYDPHPLFDTAYYLDQFGSDIAEIDNPLVDYLYNRSNWNKSPHPLFNSSWYLAQNADVANHGLNPLRHFVQSGFSEGRKPCALFHTSWYAAHYLDGATAQLNPVVDYLCGGAEAGRNPNFVFNSNWYMLHNGDVAAAKLNPLVHYIMSGWREGRDPGPLFDSSWYQARYPETNRSDIDPLEHYLTMGLQAGYIGRPVDRITHDCDALDIPFEVIKNPASLIDKEVCLFVTYAGDGQISGHVLSHVKSFRDNGILVILVIVTEGLSRSVSPILDRVDGALVRINHGWDFAAWATALATFPDAWRARLLYLVNDSIYGPTDQALLSAVFKAIRENDKDVVALCDSYQAKHHLMSFFTALKPSGLKNDEIRSFWNGVRSNRDKQTVINEYEIRSIERLERAGVTYDVLFPARAPQTDSFVTNPTLHEWRDLISRGFPYTKVQLLRGQFDRVDPTGWEAAFSRNATLLPEIKAHLERGRGEPARWRPVPSPKQRFVQNGALMTYYGAVTSVRPADEVDLALEVPFSSIGDVGLELPERVAVIAHVFYTDFCSELSAYLARIPTQADLFISTDTEDKRQQIAFALQSYNMGKLTVRVMPNIGRDIAPMLVGFDDVFNSYEYFLHIHSKKSPHDPAFGSWREFLLENLLGSEDIIRSILYLLHAHKTGIVFSQHFEPVRHLLNFGYNFETMKGLLGRCGIKISNDLVLEFPSSSFFWGRSSALKPLLDLNLDWSDFAAEAGQIDGTLAHAIERSVLYIVEKSGFRWAKVGHRSKLPVELLVPVQGQEDVRPAIARVYRPLLHNRIAHPKEAHLVSEINLPLVRDDTNARPRLNLLVPTLQPAKIFGGLTTAIKIFEDLAVEVRDAFDLRLITVSERIDMMSMLRFPDYRLVPLASPDDGFPKVVVDASERQRGYLSLRRNDIFIATAWWTAQVAYHLQDRQHSLYGKRLPVVYLVQDHEPDFYGWSSQYAQAQDTYLRPHETITLLNSEELASFHMQKYQFGEAFAIPFQLNPAIAASLTSAPKERIILVYGRPGTARNCFGIAMQALKLWQRSDPVQAAQWKIVSAGEDYDPFAVSQVRNLEVRGKLSLAEYGGLLSRASVGISLMASPHPSYPPLEMACAGVRTITNAFDGKNLSLRSANIVSVERLSADEIAERLAAVVRDASSVIGNVLPTSEVNAVQCPVPPYAPRHLAQRLMREVEPG</sequence>
<evidence type="ECO:0000259" key="2">
    <source>
        <dbReference type="Pfam" id="PF22772"/>
    </source>
</evidence>
<dbReference type="InterPro" id="IPR007739">
    <property type="entry name" value="RgpF"/>
</dbReference>
<dbReference type="Gene3D" id="3.40.50.11090">
    <property type="match status" value="1"/>
</dbReference>
<dbReference type="InterPro" id="IPR055050">
    <property type="entry name" value="WsaF_C"/>
</dbReference>
<evidence type="ECO:0000313" key="3">
    <source>
        <dbReference type="EMBL" id="ACL59210.1"/>
    </source>
</evidence>
<dbReference type="Gene3D" id="3.40.50.2000">
    <property type="entry name" value="Glycogen Phosphorylase B"/>
    <property type="match status" value="1"/>
</dbReference>
<organism evidence="3 4">
    <name type="scientific">Methylobacterium nodulans (strain LMG 21967 / CNCM I-2342 / ORS 2060)</name>
    <dbReference type="NCBI Taxonomy" id="460265"/>
    <lineage>
        <taxon>Bacteria</taxon>
        <taxon>Pseudomonadati</taxon>
        <taxon>Pseudomonadota</taxon>
        <taxon>Alphaproteobacteria</taxon>
        <taxon>Hyphomicrobiales</taxon>
        <taxon>Methylobacteriaceae</taxon>
        <taxon>Methylobacterium</taxon>
    </lineage>
</organism>
<name>B8IAE7_METNO</name>
<dbReference type="Pfam" id="PF22772">
    <property type="entry name" value="WsaF_C"/>
    <property type="match status" value="1"/>
</dbReference>
<dbReference type="KEGG" id="mno:Mnod_4336"/>
<feature type="domain" description="WsaF N-terminal" evidence="1">
    <location>
        <begin position="993"/>
        <end position="1151"/>
    </location>
</feature>
<reference evidence="3 4" key="1">
    <citation type="submission" date="2009-01" db="EMBL/GenBank/DDBJ databases">
        <title>Complete sequence of chromosome of Methylobacterium nodulans ORS 2060.</title>
        <authorList>
            <consortium name="US DOE Joint Genome Institute"/>
            <person name="Lucas S."/>
            <person name="Copeland A."/>
            <person name="Lapidus A."/>
            <person name="Glavina del Rio T."/>
            <person name="Dalin E."/>
            <person name="Tice H."/>
            <person name="Bruce D."/>
            <person name="Goodwin L."/>
            <person name="Pitluck S."/>
            <person name="Sims D."/>
            <person name="Brettin T."/>
            <person name="Detter J.C."/>
            <person name="Han C."/>
            <person name="Larimer F."/>
            <person name="Land M."/>
            <person name="Hauser L."/>
            <person name="Kyrpides N."/>
            <person name="Ivanova N."/>
            <person name="Marx C.J."/>
            <person name="Richardson P."/>
        </authorList>
    </citation>
    <scope>NUCLEOTIDE SEQUENCE [LARGE SCALE GENOMIC DNA]</scope>
    <source>
        <strain evidence="4">LMG 21967 / CNCM I-2342 / ORS 2060</strain>
    </source>
</reference>
<feature type="domain" description="WsaF C-terminal" evidence="2">
    <location>
        <begin position="1188"/>
        <end position="1320"/>
    </location>
</feature>
<keyword evidence="4" id="KW-1185">Reference proteome</keyword>
<dbReference type="InterPro" id="IPR048510">
    <property type="entry name" value="WsaF_N"/>
</dbReference>
<proteinExistence type="predicted"/>
<dbReference type="GO" id="GO:0030247">
    <property type="term" value="F:polysaccharide binding"/>
    <property type="evidence" value="ECO:0007669"/>
    <property type="project" value="InterPro"/>
</dbReference>
<accession>B8IAE7</accession>
<gene>
    <name evidence="3" type="ordered locus">Mnod_4336</name>
</gene>
<dbReference type="Pfam" id="PF05045">
    <property type="entry name" value="RgpF"/>
    <property type="match status" value="2"/>
</dbReference>
<protein>
    <submittedName>
        <fullName evidence="3">Lipopolysaccharide biosynthesis protein-like protein</fullName>
    </submittedName>
</protein>
<dbReference type="STRING" id="460265.Mnod_4336"/>
<evidence type="ECO:0000313" key="4">
    <source>
        <dbReference type="Proteomes" id="UP000008207"/>
    </source>
</evidence>
<dbReference type="Pfam" id="PF21374">
    <property type="entry name" value="WsaF_N"/>
    <property type="match status" value="1"/>
</dbReference>
<dbReference type="Proteomes" id="UP000008207">
    <property type="component" value="Chromosome"/>
</dbReference>
<dbReference type="eggNOG" id="COG3754">
    <property type="taxonomic scope" value="Bacteria"/>
</dbReference>
<dbReference type="OrthoDB" id="7220105at2"/>
<evidence type="ECO:0000259" key="1">
    <source>
        <dbReference type="Pfam" id="PF21374"/>
    </source>
</evidence>
<dbReference type="EMBL" id="CP001349">
    <property type="protein sequence ID" value="ACL59210.1"/>
    <property type="molecule type" value="Genomic_DNA"/>
</dbReference>